<comment type="caution">
    <text evidence="8">The sequence shown here is derived from an EMBL/GenBank/DDBJ whole genome shotgun (WGS) entry which is preliminary data.</text>
</comment>
<feature type="transmembrane region" description="Helical" evidence="7">
    <location>
        <begin position="6"/>
        <end position="28"/>
    </location>
</feature>
<keyword evidence="4 7" id="KW-1133">Transmembrane helix</keyword>
<protein>
    <submittedName>
        <fullName evidence="8">LysE family translocator</fullName>
    </submittedName>
</protein>
<evidence type="ECO:0000256" key="3">
    <source>
        <dbReference type="ARBA" id="ARBA00022692"/>
    </source>
</evidence>
<sequence length="259" mass="26529">MTLQVVLPLLAAWIVAIVSPGPDLLMILQQAAPRGGGEARVTRGAGAPGPQGDDVGRGGARAVRAGEARGGEGPDAPASGPSPRVLGLAAAQGVMTGNLLWMTAAALGLGAVVALAPAVLPALKILGGAFLLWMGVSGLWSLRGSIGHGGPRVTGHRSTLGRSYLRGLATNLANPKALIFFTALFAPFFSRGYPVWQTVVLLAVILVVGVLWFSTFAWLASSGPVIRAVRRYWVVVEGVTSGLFALIGIAFVVNGVLSL</sequence>
<evidence type="ECO:0000256" key="7">
    <source>
        <dbReference type="SAM" id="Phobius"/>
    </source>
</evidence>
<dbReference type="InterPro" id="IPR001123">
    <property type="entry name" value="LeuE-type"/>
</dbReference>
<evidence type="ECO:0000256" key="4">
    <source>
        <dbReference type="ARBA" id="ARBA00022989"/>
    </source>
</evidence>
<keyword evidence="3 7" id="KW-0812">Transmembrane</keyword>
<comment type="subcellular location">
    <subcellularLocation>
        <location evidence="1">Cell membrane</location>
        <topology evidence="1">Multi-pass membrane protein</topology>
    </subcellularLocation>
</comment>
<evidence type="ECO:0000313" key="9">
    <source>
        <dbReference type="Proteomes" id="UP001139502"/>
    </source>
</evidence>
<feature type="transmembrane region" description="Helical" evidence="7">
    <location>
        <begin position="163"/>
        <end position="189"/>
    </location>
</feature>
<evidence type="ECO:0000313" key="8">
    <source>
        <dbReference type="EMBL" id="MCP3424629.1"/>
    </source>
</evidence>
<dbReference type="GO" id="GO:0015171">
    <property type="term" value="F:amino acid transmembrane transporter activity"/>
    <property type="evidence" value="ECO:0007669"/>
    <property type="project" value="TreeGrafter"/>
</dbReference>
<evidence type="ECO:0000256" key="5">
    <source>
        <dbReference type="ARBA" id="ARBA00023136"/>
    </source>
</evidence>
<feature type="transmembrane region" description="Helical" evidence="7">
    <location>
        <begin position="195"/>
        <end position="220"/>
    </location>
</feature>
<organism evidence="8 9">
    <name type="scientific">Rothia santali</name>
    <dbReference type="NCBI Taxonomy" id="2949643"/>
    <lineage>
        <taxon>Bacteria</taxon>
        <taxon>Bacillati</taxon>
        <taxon>Actinomycetota</taxon>
        <taxon>Actinomycetes</taxon>
        <taxon>Micrococcales</taxon>
        <taxon>Micrococcaceae</taxon>
        <taxon>Rothia</taxon>
    </lineage>
</organism>
<reference evidence="8" key="1">
    <citation type="submission" date="2022-06" db="EMBL/GenBank/DDBJ databases">
        <title>Rothia sp. isolated from sandalwood seedling.</title>
        <authorList>
            <person name="Tuikhar N."/>
            <person name="Kirdat K."/>
            <person name="Thorat V."/>
            <person name="Swetha P."/>
            <person name="Padma S."/>
            <person name="Sundararaj R."/>
            <person name="Yadav A."/>
        </authorList>
    </citation>
    <scope>NUCLEOTIDE SEQUENCE</scope>
    <source>
        <strain evidence="8">AR01</strain>
    </source>
</reference>
<dbReference type="GO" id="GO:0005886">
    <property type="term" value="C:plasma membrane"/>
    <property type="evidence" value="ECO:0007669"/>
    <property type="project" value="UniProtKB-SubCell"/>
</dbReference>
<dbReference type="RefSeq" id="WP_254164345.1">
    <property type="nucleotide sequence ID" value="NZ_JANAFB010000001.1"/>
</dbReference>
<proteinExistence type="predicted"/>
<dbReference type="Pfam" id="PF01810">
    <property type="entry name" value="LysE"/>
    <property type="match status" value="1"/>
</dbReference>
<dbReference type="PANTHER" id="PTHR30086">
    <property type="entry name" value="ARGININE EXPORTER PROTEIN ARGO"/>
    <property type="match status" value="1"/>
</dbReference>
<dbReference type="EMBL" id="JANAFB010000001">
    <property type="protein sequence ID" value="MCP3424629.1"/>
    <property type="molecule type" value="Genomic_DNA"/>
</dbReference>
<dbReference type="Proteomes" id="UP001139502">
    <property type="component" value="Unassembled WGS sequence"/>
</dbReference>
<feature type="region of interest" description="Disordered" evidence="6">
    <location>
        <begin position="38"/>
        <end position="61"/>
    </location>
</feature>
<dbReference type="AlphaFoldDB" id="A0A9X2KHC8"/>
<evidence type="ECO:0000256" key="1">
    <source>
        <dbReference type="ARBA" id="ARBA00004651"/>
    </source>
</evidence>
<evidence type="ECO:0000256" key="6">
    <source>
        <dbReference type="SAM" id="MobiDB-lite"/>
    </source>
</evidence>
<accession>A0A9X2KHC8</accession>
<keyword evidence="5 7" id="KW-0472">Membrane</keyword>
<keyword evidence="2" id="KW-1003">Cell membrane</keyword>
<gene>
    <name evidence="8" type="ORF">NBM05_00900</name>
</gene>
<feature type="transmembrane region" description="Helical" evidence="7">
    <location>
        <begin position="125"/>
        <end position="142"/>
    </location>
</feature>
<keyword evidence="9" id="KW-1185">Reference proteome</keyword>
<name>A0A9X2KHC8_9MICC</name>
<evidence type="ECO:0000256" key="2">
    <source>
        <dbReference type="ARBA" id="ARBA00022475"/>
    </source>
</evidence>
<feature type="transmembrane region" description="Helical" evidence="7">
    <location>
        <begin position="232"/>
        <end position="253"/>
    </location>
</feature>
<feature type="transmembrane region" description="Helical" evidence="7">
    <location>
        <begin position="99"/>
        <end position="119"/>
    </location>
</feature>
<dbReference type="PANTHER" id="PTHR30086:SF20">
    <property type="entry name" value="ARGININE EXPORTER PROTEIN ARGO-RELATED"/>
    <property type="match status" value="1"/>
</dbReference>